<evidence type="ECO:0000313" key="3">
    <source>
        <dbReference type="Proteomes" id="UP001332243"/>
    </source>
</evidence>
<dbReference type="NCBIfam" id="NF041725">
    <property type="entry name" value="phane_AmcA_5"/>
    <property type="match status" value="1"/>
</dbReference>
<dbReference type="Proteomes" id="UP001332243">
    <property type="component" value="Unassembled WGS sequence"/>
</dbReference>
<sequence length="55" mass="6578">MTVYVSRNATTGEPWRPEPPKPAGPLELERITEPPLLTHVWRQHFERQARQEMRR</sequence>
<dbReference type="RefSeq" id="WP_331213093.1">
    <property type="nucleotide sequence ID" value="NZ_JAZGQK010000003.1"/>
</dbReference>
<name>A0ABU7RNF7_9ACTN</name>
<accession>A0ABU7RNF7</accession>
<dbReference type="EMBL" id="JAZGQK010000003">
    <property type="protein sequence ID" value="MEE6257989.1"/>
    <property type="molecule type" value="Genomic_DNA"/>
</dbReference>
<comment type="caution">
    <text evidence="2">The sequence shown here is derived from an EMBL/GenBank/DDBJ whole genome shotgun (WGS) entry which is preliminary data.</text>
</comment>
<feature type="compositionally biased region" description="Polar residues" evidence="1">
    <location>
        <begin position="1"/>
        <end position="11"/>
    </location>
</feature>
<reference evidence="2 3" key="1">
    <citation type="submission" date="2024-01" db="EMBL/GenBank/DDBJ databases">
        <title>Genome insights into Plantactinospora sonchi sp. nov.</title>
        <authorList>
            <person name="Wang L."/>
        </authorList>
    </citation>
    <scope>NUCLEOTIDE SEQUENCE [LARGE SCALE GENOMIC DNA]</scope>
    <source>
        <strain evidence="2 3">NEAU-QY2</strain>
    </source>
</reference>
<organism evidence="2 3">
    <name type="scientific">Plantactinospora sonchi</name>
    <dbReference type="NCBI Taxonomy" id="1544735"/>
    <lineage>
        <taxon>Bacteria</taxon>
        <taxon>Bacillati</taxon>
        <taxon>Actinomycetota</taxon>
        <taxon>Actinomycetes</taxon>
        <taxon>Micromonosporales</taxon>
        <taxon>Micromonosporaceae</taxon>
        <taxon>Plantactinospora</taxon>
    </lineage>
</organism>
<protein>
    <submittedName>
        <fullName evidence="2">Multiple cyclophane-containing RiPP AmcA</fullName>
    </submittedName>
</protein>
<keyword evidence="3" id="KW-1185">Reference proteome</keyword>
<gene>
    <name evidence="2" type="primary">amcA</name>
    <name evidence="2" type="ORF">V1633_05715</name>
</gene>
<evidence type="ECO:0000313" key="2">
    <source>
        <dbReference type="EMBL" id="MEE6257989.1"/>
    </source>
</evidence>
<feature type="region of interest" description="Disordered" evidence="1">
    <location>
        <begin position="1"/>
        <end position="27"/>
    </location>
</feature>
<proteinExistence type="predicted"/>
<evidence type="ECO:0000256" key="1">
    <source>
        <dbReference type="SAM" id="MobiDB-lite"/>
    </source>
</evidence>